<gene>
    <name evidence="3" type="ORF">OCK74_25535</name>
</gene>
<feature type="signal peptide" evidence="1">
    <location>
        <begin position="1"/>
        <end position="20"/>
    </location>
</feature>
<dbReference type="RefSeq" id="WP_279299944.1">
    <property type="nucleotide sequence ID" value="NZ_JAOTIF010000035.1"/>
</dbReference>
<sequence>MKLQLSFIILLAINSLNACAQENAKPEDTEVWQPVPKVVKPGNSNSHIPSDAIILFNGKDLKQWVSSRDSTKAVQWIVKDQVFTVKKGTGNIQTKQAFTDYQLHLEWRIPKNITGKGQARGNSGLFLAGWGIGDEGYELQILDSYNNSTYVNGQAGSIYKQYAPLANPLNPPGEWNVYDVAWTAPRFNSDGSLKSPARVTAFLNGVLVQNGVELKGPTQYIGKPSYKQAHGPLPIKLQDHGDPSEPISFRNIWIRPIESMNTPE</sequence>
<reference evidence="3" key="2">
    <citation type="submission" date="2023-04" db="EMBL/GenBank/DDBJ databases">
        <title>Paracnuella aquatica gen. nov., sp. nov., a member of the family Chitinophagaceae isolated from a hot spring.</title>
        <authorList>
            <person name="Wang C."/>
        </authorList>
    </citation>
    <scope>NUCLEOTIDE SEQUENCE</scope>
    <source>
        <strain evidence="3">LB-8</strain>
    </source>
</reference>
<evidence type="ECO:0000259" key="2">
    <source>
        <dbReference type="Pfam" id="PF06439"/>
    </source>
</evidence>
<organism evidence="3 4">
    <name type="scientific">Paraflavisolibacter caeni</name>
    <dbReference type="NCBI Taxonomy" id="2982496"/>
    <lineage>
        <taxon>Bacteria</taxon>
        <taxon>Pseudomonadati</taxon>
        <taxon>Bacteroidota</taxon>
        <taxon>Chitinophagia</taxon>
        <taxon>Chitinophagales</taxon>
        <taxon>Chitinophagaceae</taxon>
        <taxon>Paraflavisolibacter</taxon>
    </lineage>
</organism>
<evidence type="ECO:0000313" key="4">
    <source>
        <dbReference type="Proteomes" id="UP001155483"/>
    </source>
</evidence>
<dbReference type="Gene3D" id="2.60.120.560">
    <property type="entry name" value="Exo-inulinase, domain 1"/>
    <property type="match status" value="1"/>
</dbReference>
<keyword evidence="4" id="KW-1185">Reference proteome</keyword>
<protein>
    <submittedName>
        <fullName evidence="3">DUF1080 domain-containing protein</fullName>
    </submittedName>
</protein>
<dbReference type="InterPro" id="IPR010496">
    <property type="entry name" value="AL/BT2_dom"/>
</dbReference>
<name>A0A9X2Y0X9_9BACT</name>
<reference evidence="3" key="1">
    <citation type="submission" date="2022-09" db="EMBL/GenBank/DDBJ databases">
        <authorList>
            <person name="Yuan C."/>
            <person name="Ke Z."/>
        </authorList>
    </citation>
    <scope>NUCLEOTIDE SEQUENCE</scope>
    <source>
        <strain evidence="3">LB-8</strain>
    </source>
</reference>
<dbReference type="AlphaFoldDB" id="A0A9X2Y0X9"/>
<dbReference type="GO" id="GO:0016787">
    <property type="term" value="F:hydrolase activity"/>
    <property type="evidence" value="ECO:0007669"/>
    <property type="project" value="InterPro"/>
</dbReference>
<proteinExistence type="predicted"/>
<evidence type="ECO:0000313" key="3">
    <source>
        <dbReference type="EMBL" id="MCU7552507.1"/>
    </source>
</evidence>
<evidence type="ECO:0000256" key="1">
    <source>
        <dbReference type="SAM" id="SignalP"/>
    </source>
</evidence>
<dbReference type="Pfam" id="PF06439">
    <property type="entry name" value="3keto-disac_hyd"/>
    <property type="match status" value="1"/>
</dbReference>
<feature type="chain" id="PRO_5040732131" evidence="1">
    <location>
        <begin position="21"/>
        <end position="264"/>
    </location>
</feature>
<dbReference type="EMBL" id="JAOTIF010000035">
    <property type="protein sequence ID" value="MCU7552507.1"/>
    <property type="molecule type" value="Genomic_DNA"/>
</dbReference>
<comment type="caution">
    <text evidence="3">The sequence shown here is derived from an EMBL/GenBank/DDBJ whole genome shotgun (WGS) entry which is preliminary data.</text>
</comment>
<feature type="domain" description="3-keto-alpha-glucoside-1,2-lyase/3-keto-2-hydroxy-glucal hydratase" evidence="2">
    <location>
        <begin position="52"/>
        <end position="255"/>
    </location>
</feature>
<keyword evidence="1" id="KW-0732">Signal</keyword>
<accession>A0A9X2Y0X9</accession>
<dbReference type="Proteomes" id="UP001155483">
    <property type="component" value="Unassembled WGS sequence"/>
</dbReference>